<accession>A0A8T0WFA5</accession>
<feature type="non-terminal residue" evidence="1">
    <location>
        <position position="1"/>
    </location>
</feature>
<reference evidence="1" key="1">
    <citation type="submission" date="2020-05" db="EMBL/GenBank/DDBJ databases">
        <title>WGS assembly of Panicum virgatum.</title>
        <authorList>
            <person name="Lovell J.T."/>
            <person name="Jenkins J."/>
            <person name="Shu S."/>
            <person name="Juenger T.E."/>
            <person name="Schmutz J."/>
        </authorList>
    </citation>
    <scope>NUCLEOTIDE SEQUENCE</scope>
    <source>
        <strain evidence="1">AP13</strain>
    </source>
</reference>
<evidence type="ECO:0008006" key="3">
    <source>
        <dbReference type="Google" id="ProtNLM"/>
    </source>
</evidence>
<name>A0A8T0WFA5_PANVG</name>
<sequence length="118" mass="13836">LTDDRCEVCGESTKTTAHILLQCEFAACFWEELGMDISSSDTDSVLLRISRPQAMPEKHFSTFILLCCWELWKRRNNVVFRGERATIQETLRACRADVELWKHRLRQEDRWVVAAWCA</sequence>
<proteinExistence type="predicted"/>
<keyword evidence="2" id="KW-1185">Reference proteome</keyword>
<comment type="caution">
    <text evidence="1">The sequence shown here is derived from an EMBL/GenBank/DDBJ whole genome shotgun (WGS) entry which is preliminary data.</text>
</comment>
<evidence type="ECO:0000313" key="2">
    <source>
        <dbReference type="Proteomes" id="UP000823388"/>
    </source>
</evidence>
<dbReference type="EMBL" id="CM029039">
    <property type="protein sequence ID" value="KAG2646015.1"/>
    <property type="molecule type" value="Genomic_DNA"/>
</dbReference>
<dbReference type="AlphaFoldDB" id="A0A8T0WFA5"/>
<protein>
    <recommendedName>
        <fullName evidence="3">Reverse transcriptase zinc-binding domain-containing protein</fullName>
    </recommendedName>
</protein>
<evidence type="ECO:0000313" key="1">
    <source>
        <dbReference type="EMBL" id="KAG2646015.1"/>
    </source>
</evidence>
<gene>
    <name evidence="1" type="ORF">PVAP13_2KG473900</name>
</gene>
<feature type="non-terminal residue" evidence="1">
    <location>
        <position position="118"/>
    </location>
</feature>
<dbReference type="Proteomes" id="UP000823388">
    <property type="component" value="Chromosome 2K"/>
</dbReference>
<organism evidence="1 2">
    <name type="scientific">Panicum virgatum</name>
    <name type="common">Blackwell switchgrass</name>
    <dbReference type="NCBI Taxonomy" id="38727"/>
    <lineage>
        <taxon>Eukaryota</taxon>
        <taxon>Viridiplantae</taxon>
        <taxon>Streptophyta</taxon>
        <taxon>Embryophyta</taxon>
        <taxon>Tracheophyta</taxon>
        <taxon>Spermatophyta</taxon>
        <taxon>Magnoliopsida</taxon>
        <taxon>Liliopsida</taxon>
        <taxon>Poales</taxon>
        <taxon>Poaceae</taxon>
        <taxon>PACMAD clade</taxon>
        <taxon>Panicoideae</taxon>
        <taxon>Panicodae</taxon>
        <taxon>Paniceae</taxon>
        <taxon>Panicinae</taxon>
        <taxon>Panicum</taxon>
        <taxon>Panicum sect. Hiantes</taxon>
    </lineage>
</organism>